<feature type="chain" id="PRO_5018313171" description="Twin-arginine translocation signal domain-containing protein" evidence="1">
    <location>
        <begin position="31"/>
        <end position="163"/>
    </location>
</feature>
<organism evidence="2 3">
    <name type="scientific">Alcaligenes aquatilis</name>
    <dbReference type="NCBI Taxonomy" id="323284"/>
    <lineage>
        <taxon>Bacteria</taxon>
        <taxon>Pseudomonadati</taxon>
        <taxon>Pseudomonadota</taxon>
        <taxon>Betaproteobacteria</taxon>
        <taxon>Burkholderiales</taxon>
        <taxon>Alcaligenaceae</taxon>
        <taxon>Alcaligenes</taxon>
    </lineage>
</organism>
<dbReference type="KEGG" id="aaqu:D3M96_07110"/>
<evidence type="ECO:0000313" key="3">
    <source>
        <dbReference type="Proteomes" id="UP000268070"/>
    </source>
</evidence>
<dbReference type="PROSITE" id="PS51318">
    <property type="entry name" value="TAT"/>
    <property type="match status" value="1"/>
</dbReference>
<gene>
    <name evidence="2" type="ORF">D3M96_07110</name>
</gene>
<proteinExistence type="predicted"/>
<dbReference type="RefSeq" id="WP_121738505.1">
    <property type="nucleotide sequence ID" value="NZ_CP032153.1"/>
</dbReference>
<dbReference type="AlphaFoldDB" id="A0A3G2HT53"/>
<keyword evidence="1" id="KW-0732">Signal</keyword>
<sequence>MNSQRRQVLKGMVLTGSALGSLGSSATAWANRVQQAPPLHVILTPGQCASAFLSGVQAYQPASTPQVLYTSTDLSFLRQWQTLLKQTGPKKILGLVDDASATIVIDLLRSAQGRLHWQAHHARLSARDSQGLGAALAGAAPIQSAIQNTHYVNGHHVSFMLEI</sequence>
<feature type="signal peptide" evidence="1">
    <location>
        <begin position="1"/>
        <end position="30"/>
    </location>
</feature>
<dbReference type="EMBL" id="CP032153">
    <property type="protein sequence ID" value="AYN20316.1"/>
    <property type="molecule type" value="Genomic_DNA"/>
</dbReference>
<name>A0A3G2HT53_9BURK</name>
<evidence type="ECO:0000313" key="2">
    <source>
        <dbReference type="EMBL" id="AYN20316.1"/>
    </source>
</evidence>
<protein>
    <recommendedName>
        <fullName evidence="4">Twin-arginine translocation signal domain-containing protein</fullName>
    </recommendedName>
</protein>
<reference evidence="2 3" key="1">
    <citation type="submission" date="2018-09" db="EMBL/GenBank/DDBJ databases">
        <title>Complete genome sequence of the hydrocarbonoclastic bacterium Alcaligenes aquatilis QD168, isolated from a crude-oil polluted marine sediment of Central Chile.</title>
        <authorList>
            <person name="Duran R.E."/>
            <person name="Barra B."/>
            <person name="Salva-Serra F."/>
            <person name="Mendez V."/>
            <person name="Moore E.R.B."/>
            <person name="Seeger M."/>
        </authorList>
    </citation>
    <scope>NUCLEOTIDE SEQUENCE [LARGE SCALE GENOMIC DNA]</scope>
    <source>
        <strain evidence="2 3">QD168</strain>
    </source>
</reference>
<dbReference type="OrthoDB" id="8797224at2"/>
<accession>A0A3G2HT53</accession>
<dbReference type="InterPro" id="IPR006311">
    <property type="entry name" value="TAT_signal"/>
</dbReference>
<dbReference type="Proteomes" id="UP000268070">
    <property type="component" value="Chromosome"/>
</dbReference>
<evidence type="ECO:0000256" key="1">
    <source>
        <dbReference type="SAM" id="SignalP"/>
    </source>
</evidence>
<evidence type="ECO:0008006" key="4">
    <source>
        <dbReference type="Google" id="ProtNLM"/>
    </source>
</evidence>